<dbReference type="EMBL" id="JBHRYO010000002">
    <property type="protein sequence ID" value="MFC3756375.1"/>
    <property type="molecule type" value="Genomic_DNA"/>
</dbReference>
<feature type="transmembrane region" description="Helical" evidence="7">
    <location>
        <begin position="95"/>
        <end position="113"/>
    </location>
</feature>
<evidence type="ECO:0000256" key="1">
    <source>
        <dbReference type="ARBA" id="ARBA00004651"/>
    </source>
</evidence>
<dbReference type="RefSeq" id="WP_290296812.1">
    <property type="nucleotide sequence ID" value="NZ_JAUFQR010000001.1"/>
</dbReference>
<comment type="similarity">
    <text evidence="2">Belongs to the urea transporter family.</text>
</comment>
<evidence type="ECO:0000256" key="5">
    <source>
        <dbReference type="ARBA" id="ARBA00022989"/>
    </source>
</evidence>
<feature type="transmembrane region" description="Helical" evidence="7">
    <location>
        <begin position="31"/>
        <end position="59"/>
    </location>
</feature>
<evidence type="ECO:0000256" key="7">
    <source>
        <dbReference type="SAM" id="Phobius"/>
    </source>
</evidence>
<keyword evidence="5 7" id="KW-1133">Transmembrane helix</keyword>
<name>A0ABV7XXG4_9FLAO</name>
<dbReference type="Pfam" id="PF03253">
    <property type="entry name" value="UT"/>
    <property type="match status" value="1"/>
</dbReference>
<organism evidence="8 9">
    <name type="scientific">Chryseobacterium tructae</name>
    <dbReference type="NCBI Taxonomy" id="1037380"/>
    <lineage>
        <taxon>Bacteria</taxon>
        <taxon>Pseudomonadati</taxon>
        <taxon>Bacteroidota</taxon>
        <taxon>Flavobacteriia</taxon>
        <taxon>Flavobacteriales</taxon>
        <taxon>Weeksellaceae</taxon>
        <taxon>Chryseobacterium group</taxon>
        <taxon>Chryseobacterium</taxon>
    </lineage>
</organism>
<evidence type="ECO:0000256" key="3">
    <source>
        <dbReference type="ARBA" id="ARBA00022475"/>
    </source>
</evidence>
<proteinExistence type="inferred from homology"/>
<dbReference type="InterPro" id="IPR029020">
    <property type="entry name" value="Ammonium/urea_transptr"/>
</dbReference>
<evidence type="ECO:0000313" key="9">
    <source>
        <dbReference type="Proteomes" id="UP001595735"/>
    </source>
</evidence>
<dbReference type="Proteomes" id="UP001595735">
    <property type="component" value="Unassembled WGS sequence"/>
</dbReference>
<dbReference type="InterPro" id="IPR004937">
    <property type="entry name" value="Urea_transporter"/>
</dbReference>
<keyword evidence="3" id="KW-1003">Cell membrane</keyword>
<keyword evidence="6 7" id="KW-0472">Membrane</keyword>
<keyword evidence="9" id="KW-1185">Reference proteome</keyword>
<sequence length="295" mass="32008">MDEFFKKLPFLDNVLKGIGQIMLQENRWTGLLFLIGIFMGSWQCGVAVLLSTAAGTFAAMKLKYSQSEINAGLYGFSAALVGVALAFLFETTIVIWVLIILGGALAAVIQHFFIQKKIPVFTFPFIVITWILVFALHHFTHIPPSAMLSAEVVSTKYDDFLTCTNGFGEVIFQGGVISGMIFFVAVFISSPVAALYGLAASILGAGLSQFNGEPVKEIHMGLFGFNAVLSAIVFSGVKKTDGLWVLIAVFLTIVIDDLLVDNHCLDMVGGVFTFPFVAGTWITLLIQKVFLKAKA</sequence>
<feature type="transmembrane region" description="Helical" evidence="7">
    <location>
        <begin position="120"/>
        <end position="139"/>
    </location>
</feature>
<evidence type="ECO:0000256" key="4">
    <source>
        <dbReference type="ARBA" id="ARBA00022692"/>
    </source>
</evidence>
<evidence type="ECO:0000313" key="8">
    <source>
        <dbReference type="EMBL" id="MFC3756375.1"/>
    </source>
</evidence>
<accession>A0ABV7XXG4</accession>
<keyword evidence="4 7" id="KW-0812">Transmembrane</keyword>
<dbReference type="PANTHER" id="PTHR10464:SF4">
    <property type="entry name" value="UREA TRANSPORTER"/>
    <property type="match status" value="1"/>
</dbReference>
<dbReference type="PIRSF" id="PIRSF016502">
    <property type="entry name" value="Urea_transporter"/>
    <property type="match status" value="1"/>
</dbReference>
<evidence type="ECO:0000256" key="6">
    <source>
        <dbReference type="ARBA" id="ARBA00023136"/>
    </source>
</evidence>
<feature type="transmembrane region" description="Helical" evidence="7">
    <location>
        <begin position="243"/>
        <end position="260"/>
    </location>
</feature>
<gene>
    <name evidence="8" type="ORF">ACFONJ_10395</name>
</gene>
<protein>
    <submittedName>
        <fullName evidence="8">Urea transporter</fullName>
    </submittedName>
</protein>
<comment type="subcellular location">
    <subcellularLocation>
        <location evidence="1">Cell membrane</location>
        <topology evidence="1">Multi-pass membrane protein</topology>
    </subcellularLocation>
</comment>
<reference evidence="9" key="1">
    <citation type="journal article" date="2019" name="Int. J. Syst. Evol. Microbiol.">
        <title>The Global Catalogue of Microorganisms (GCM) 10K type strain sequencing project: providing services to taxonomists for standard genome sequencing and annotation.</title>
        <authorList>
            <consortium name="The Broad Institute Genomics Platform"/>
            <consortium name="The Broad Institute Genome Sequencing Center for Infectious Disease"/>
            <person name="Wu L."/>
            <person name="Ma J."/>
        </authorList>
    </citation>
    <scope>NUCLEOTIDE SEQUENCE [LARGE SCALE GENOMIC DNA]</scope>
    <source>
        <strain evidence="9">CECT 7798</strain>
    </source>
</reference>
<dbReference type="Gene3D" id="1.10.3430.10">
    <property type="entry name" value="Ammonium transporter AmtB like domains"/>
    <property type="match status" value="1"/>
</dbReference>
<feature type="transmembrane region" description="Helical" evidence="7">
    <location>
        <begin position="71"/>
        <end position="89"/>
    </location>
</feature>
<dbReference type="PANTHER" id="PTHR10464">
    <property type="entry name" value="UREA TRANSPORTER"/>
    <property type="match status" value="1"/>
</dbReference>
<comment type="caution">
    <text evidence="8">The sequence shown here is derived from an EMBL/GenBank/DDBJ whole genome shotgun (WGS) entry which is preliminary data.</text>
</comment>
<feature type="transmembrane region" description="Helical" evidence="7">
    <location>
        <begin position="272"/>
        <end position="291"/>
    </location>
</feature>
<evidence type="ECO:0000256" key="2">
    <source>
        <dbReference type="ARBA" id="ARBA00005914"/>
    </source>
</evidence>
<feature type="transmembrane region" description="Helical" evidence="7">
    <location>
        <begin position="218"/>
        <end position="236"/>
    </location>
</feature>